<dbReference type="KEGG" id="ccp:CHC_T00008029001"/>
<dbReference type="GO" id="GO:0061025">
    <property type="term" value="P:membrane fusion"/>
    <property type="evidence" value="ECO:0007669"/>
    <property type="project" value="TreeGrafter"/>
</dbReference>
<feature type="compositionally biased region" description="Low complexity" evidence="1">
    <location>
        <begin position="127"/>
        <end position="139"/>
    </location>
</feature>
<dbReference type="SMART" id="SM00553">
    <property type="entry name" value="SEP"/>
    <property type="match status" value="1"/>
</dbReference>
<name>R7Q459_CHOCR</name>
<feature type="compositionally biased region" description="Low complexity" evidence="1">
    <location>
        <begin position="284"/>
        <end position="296"/>
    </location>
</feature>
<dbReference type="InterPro" id="IPR001012">
    <property type="entry name" value="UBX_dom"/>
</dbReference>
<dbReference type="RefSeq" id="XP_005711925.1">
    <property type="nucleotide sequence ID" value="XM_005711868.1"/>
</dbReference>
<feature type="region of interest" description="Disordered" evidence="1">
    <location>
        <begin position="277"/>
        <end position="296"/>
    </location>
</feature>
<dbReference type="CDD" id="cd01770">
    <property type="entry name" value="UBX_UBXN2"/>
    <property type="match status" value="1"/>
</dbReference>
<dbReference type="Gene3D" id="3.10.20.90">
    <property type="entry name" value="Phosphatidylinositol 3-kinase Catalytic Subunit, Chain A, domain 1"/>
    <property type="match status" value="1"/>
</dbReference>
<accession>R7Q459</accession>
<dbReference type="GO" id="GO:0000045">
    <property type="term" value="P:autophagosome assembly"/>
    <property type="evidence" value="ECO:0007669"/>
    <property type="project" value="TreeGrafter"/>
</dbReference>
<feature type="domain" description="SEP" evidence="4">
    <location>
        <begin position="203"/>
        <end position="267"/>
    </location>
</feature>
<dbReference type="SUPFAM" id="SSF46934">
    <property type="entry name" value="UBA-like"/>
    <property type="match status" value="1"/>
</dbReference>
<reference evidence="6" key="1">
    <citation type="journal article" date="2013" name="Proc. Natl. Acad. Sci. U.S.A.">
        <title>Genome structure and metabolic features in the red seaweed Chondrus crispus shed light on evolution of the Archaeplastida.</title>
        <authorList>
            <person name="Collen J."/>
            <person name="Porcel B."/>
            <person name="Carre W."/>
            <person name="Ball S.G."/>
            <person name="Chaparro C."/>
            <person name="Tonon T."/>
            <person name="Barbeyron T."/>
            <person name="Michel G."/>
            <person name="Noel B."/>
            <person name="Valentin K."/>
            <person name="Elias M."/>
            <person name="Artiguenave F."/>
            <person name="Arun A."/>
            <person name="Aury J.M."/>
            <person name="Barbosa-Neto J.F."/>
            <person name="Bothwell J.H."/>
            <person name="Bouget F.Y."/>
            <person name="Brillet L."/>
            <person name="Cabello-Hurtado F."/>
            <person name="Capella-Gutierrez S."/>
            <person name="Charrier B."/>
            <person name="Cladiere L."/>
            <person name="Cock J.M."/>
            <person name="Coelho S.M."/>
            <person name="Colleoni C."/>
            <person name="Czjzek M."/>
            <person name="Da Silva C."/>
            <person name="Delage L."/>
            <person name="Denoeud F."/>
            <person name="Deschamps P."/>
            <person name="Dittami S.M."/>
            <person name="Gabaldon T."/>
            <person name="Gachon C.M."/>
            <person name="Groisillier A."/>
            <person name="Herve C."/>
            <person name="Jabbari K."/>
            <person name="Katinka M."/>
            <person name="Kloareg B."/>
            <person name="Kowalczyk N."/>
            <person name="Labadie K."/>
            <person name="Leblanc C."/>
            <person name="Lopez P.J."/>
            <person name="McLachlan D.H."/>
            <person name="Meslet-Cladiere L."/>
            <person name="Moustafa A."/>
            <person name="Nehr Z."/>
            <person name="Nyvall Collen P."/>
            <person name="Panaud O."/>
            <person name="Partensky F."/>
            <person name="Poulain J."/>
            <person name="Rensing S.A."/>
            <person name="Rousvoal S."/>
            <person name="Samson G."/>
            <person name="Symeonidi A."/>
            <person name="Weissenbach J."/>
            <person name="Zambounis A."/>
            <person name="Wincker P."/>
            <person name="Boyen C."/>
        </authorList>
    </citation>
    <scope>NUCLEOTIDE SEQUENCE [LARGE SCALE GENOMIC DNA]</scope>
    <source>
        <strain evidence="6">cv. Stackhouse</strain>
    </source>
</reference>
<dbReference type="Gramene" id="CDF32260">
    <property type="protein sequence ID" value="CDF32260"/>
    <property type="gene ID" value="CHC_T00008029001"/>
</dbReference>
<dbReference type="InterPro" id="IPR000626">
    <property type="entry name" value="Ubiquitin-like_dom"/>
</dbReference>
<dbReference type="GO" id="GO:0043161">
    <property type="term" value="P:proteasome-mediated ubiquitin-dependent protein catabolic process"/>
    <property type="evidence" value="ECO:0007669"/>
    <property type="project" value="TreeGrafter"/>
</dbReference>
<evidence type="ECO:0000313" key="6">
    <source>
        <dbReference type="Proteomes" id="UP000012073"/>
    </source>
</evidence>
<dbReference type="GO" id="GO:0007030">
    <property type="term" value="P:Golgi organization"/>
    <property type="evidence" value="ECO:0007669"/>
    <property type="project" value="TreeGrafter"/>
</dbReference>
<feature type="compositionally biased region" description="Pro residues" evidence="1">
    <location>
        <begin position="61"/>
        <end position="74"/>
    </location>
</feature>
<dbReference type="OrthoDB" id="25887at2759"/>
<dbReference type="InterPro" id="IPR029071">
    <property type="entry name" value="Ubiquitin-like_domsf"/>
</dbReference>
<dbReference type="Pfam" id="PF00789">
    <property type="entry name" value="UBX"/>
    <property type="match status" value="1"/>
</dbReference>
<dbReference type="OMA" id="NKDHTDK"/>
<dbReference type="Gene3D" id="3.30.420.210">
    <property type="entry name" value="SEP domain"/>
    <property type="match status" value="1"/>
</dbReference>
<dbReference type="STRING" id="2769.R7Q459"/>
<gene>
    <name evidence="5" type="ORF">CHC_T00008029001</name>
</gene>
<evidence type="ECO:0000259" key="4">
    <source>
        <dbReference type="PROSITE" id="PS51399"/>
    </source>
</evidence>
<feature type="domain" description="Ubiquitin-like" evidence="3">
    <location>
        <begin position="317"/>
        <end position="389"/>
    </location>
</feature>
<evidence type="ECO:0000259" key="3">
    <source>
        <dbReference type="PROSITE" id="PS50053"/>
    </source>
</evidence>
<dbReference type="AlphaFoldDB" id="R7Q459"/>
<proteinExistence type="predicted"/>
<evidence type="ECO:0000313" key="5">
    <source>
        <dbReference type="EMBL" id="CDF32260.1"/>
    </source>
</evidence>
<dbReference type="PROSITE" id="PS50033">
    <property type="entry name" value="UBX"/>
    <property type="match status" value="1"/>
</dbReference>
<dbReference type="SUPFAM" id="SSF102848">
    <property type="entry name" value="NSFL1 (p97 ATPase) cofactor p47, SEP domain"/>
    <property type="match status" value="1"/>
</dbReference>
<dbReference type="EMBL" id="HG001461">
    <property type="protein sequence ID" value="CDF32260.1"/>
    <property type="molecule type" value="Genomic_DNA"/>
</dbReference>
<feature type="region of interest" description="Disordered" evidence="1">
    <location>
        <begin position="160"/>
        <end position="197"/>
    </location>
</feature>
<dbReference type="InterPro" id="IPR012989">
    <property type="entry name" value="SEP_domain"/>
</dbReference>
<dbReference type="Proteomes" id="UP000012073">
    <property type="component" value="Unassembled WGS sequence"/>
</dbReference>
<dbReference type="PANTHER" id="PTHR23333">
    <property type="entry name" value="UBX DOMAIN CONTAINING PROTEIN"/>
    <property type="match status" value="1"/>
</dbReference>
<dbReference type="InterPro" id="IPR009060">
    <property type="entry name" value="UBA-like_sf"/>
</dbReference>
<dbReference type="Pfam" id="PF14555">
    <property type="entry name" value="UBA_4"/>
    <property type="match status" value="1"/>
</dbReference>
<dbReference type="GO" id="GO:0043130">
    <property type="term" value="F:ubiquitin binding"/>
    <property type="evidence" value="ECO:0007669"/>
    <property type="project" value="TreeGrafter"/>
</dbReference>
<dbReference type="GO" id="GO:0005634">
    <property type="term" value="C:nucleus"/>
    <property type="evidence" value="ECO:0007669"/>
    <property type="project" value="TreeGrafter"/>
</dbReference>
<sequence>MLDPTAVEQFTSITGADAATARFFLSATGDDMDAAVTTFFETGGVMPAGATLPTTTARPAPTRPPPSNSNPPAQPARQRRPAASGVATLNSLREAPEDDERNSYYAGGEKSGQVIQDPHKRKTQPDASASASNSGNNPSTEGEAPENPNLADAIFERARERGPRTDEDREAFDGPQTFTGAGYRLGDTDRPPTVGPDILVRRNITRNLTFYANGFTVDDGPLRGFDDPENEAFLADVNRGVVPREMEEPGVGDVSITLIDKKGEDYVAPKKKIVPFSGGGQRLSDGPSSAAPAAPADGVNAENAAASVSVDESRPVASIQVRLSDGTRLVARMNEDNTVRDLRSFVAASRPGVASFTLATSYPRKILDDDDKTIKEAQLKGAVVLQTLK</sequence>
<organism evidence="5 6">
    <name type="scientific">Chondrus crispus</name>
    <name type="common">Carrageen Irish moss</name>
    <name type="synonym">Polymorpha crispa</name>
    <dbReference type="NCBI Taxonomy" id="2769"/>
    <lineage>
        <taxon>Eukaryota</taxon>
        <taxon>Rhodophyta</taxon>
        <taxon>Florideophyceae</taxon>
        <taxon>Rhodymeniophycidae</taxon>
        <taxon>Gigartinales</taxon>
        <taxon>Gigartinaceae</taxon>
        <taxon>Chondrus</taxon>
    </lineage>
</organism>
<dbReference type="GO" id="GO:0031468">
    <property type="term" value="P:nuclear membrane reassembly"/>
    <property type="evidence" value="ECO:0007669"/>
    <property type="project" value="TreeGrafter"/>
</dbReference>
<dbReference type="PROSITE" id="PS51399">
    <property type="entry name" value="SEP"/>
    <property type="match status" value="1"/>
</dbReference>
<dbReference type="InterPro" id="IPR036241">
    <property type="entry name" value="NSFL1C_SEP_dom_sf"/>
</dbReference>
<feature type="compositionally biased region" description="Low complexity" evidence="1">
    <location>
        <begin position="47"/>
        <end position="60"/>
    </location>
</feature>
<dbReference type="GeneID" id="17319642"/>
<feature type="region of interest" description="Disordered" evidence="1">
    <location>
        <begin position="44"/>
        <end position="148"/>
    </location>
</feature>
<dbReference type="SMART" id="SM00166">
    <property type="entry name" value="UBX"/>
    <property type="match status" value="1"/>
</dbReference>
<protein>
    <submittedName>
        <fullName evidence="5">Uncharacterized protein</fullName>
    </submittedName>
</protein>
<evidence type="ECO:0000259" key="2">
    <source>
        <dbReference type="PROSITE" id="PS50033"/>
    </source>
</evidence>
<keyword evidence="6" id="KW-1185">Reference proteome</keyword>
<dbReference type="Gene3D" id="1.10.8.10">
    <property type="entry name" value="DNA helicase RuvA subunit, C-terminal domain"/>
    <property type="match status" value="1"/>
</dbReference>
<evidence type="ECO:0000256" key="1">
    <source>
        <dbReference type="SAM" id="MobiDB-lite"/>
    </source>
</evidence>
<dbReference type="CDD" id="cd14348">
    <property type="entry name" value="UBA_p47"/>
    <property type="match status" value="1"/>
</dbReference>
<feature type="domain" description="UBX" evidence="2">
    <location>
        <begin position="312"/>
        <end position="387"/>
    </location>
</feature>
<dbReference type="PANTHER" id="PTHR23333:SF20">
    <property type="entry name" value="NSFL1 COFACTOR P47"/>
    <property type="match status" value="1"/>
</dbReference>
<dbReference type="GO" id="GO:0005829">
    <property type="term" value="C:cytosol"/>
    <property type="evidence" value="ECO:0007669"/>
    <property type="project" value="TreeGrafter"/>
</dbReference>
<dbReference type="Pfam" id="PF08059">
    <property type="entry name" value="SEP"/>
    <property type="match status" value="1"/>
</dbReference>
<dbReference type="SUPFAM" id="SSF54236">
    <property type="entry name" value="Ubiquitin-like"/>
    <property type="match status" value="1"/>
</dbReference>
<dbReference type="PROSITE" id="PS50053">
    <property type="entry name" value="UBIQUITIN_2"/>
    <property type="match status" value="1"/>
</dbReference>
<dbReference type="PhylomeDB" id="R7Q459"/>